<dbReference type="InterPro" id="IPR006868">
    <property type="entry name" value="DUF630"/>
</dbReference>
<evidence type="ECO:0000256" key="1">
    <source>
        <dbReference type="SAM" id="MobiDB-lite"/>
    </source>
</evidence>
<feature type="region of interest" description="Disordered" evidence="1">
    <location>
        <begin position="789"/>
        <end position="821"/>
    </location>
</feature>
<feature type="compositionally biased region" description="Polar residues" evidence="1">
    <location>
        <begin position="277"/>
        <end position="291"/>
    </location>
</feature>
<evidence type="ECO:0000259" key="2">
    <source>
        <dbReference type="Pfam" id="PF04782"/>
    </source>
</evidence>
<feature type="compositionally biased region" description="Polar residues" evidence="1">
    <location>
        <begin position="106"/>
        <end position="116"/>
    </location>
</feature>
<feature type="compositionally biased region" description="Basic and acidic residues" evidence="1">
    <location>
        <begin position="292"/>
        <end position="302"/>
    </location>
</feature>
<feature type="compositionally biased region" description="Basic and acidic residues" evidence="1">
    <location>
        <begin position="312"/>
        <end position="329"/>
    </location>
</feature>
<evidence type="ECO:0000313" key="5">
    <source>
        <dbReference type="Proteomes" id="UP000187406"/>
    </source>
</evidence>
<feature type="domain" description="DUF632" evidence="2">
    <location>
        <begin position="436"/>
        <end position="756"/>
    </location>
</feature>
<feature type="region of interest" description="Disordered" evidence="1">
    <location>
        <begin position="66"/>
        <end position="144"/>
    </location>
</feature>
<feature type="compositionally biased region" description="Basic and acidic residues" evidence="1">
    <location>
        <begin position="93"/>
        <end position="103"/>
    </location>
</feature>
<feature type="compositionally biased region" description="Polar residues" evidence="1">
    <location>
        <begin position="330"/>
        <end position="346"/>
    </location>
</feature>
<dbReference type="PANTHER" id="PTHR21450">
    <property type="entry name" value="PROTEIN ALTERED PHOSPHATE STARVATION RESPONSE 1"/>
    <property type="match status" value="1"/>
</dbReference>
<sequence>MGCNESKIDELPLVTLCRQRRDLIKAASDHRYALAASHVAYFHSLRQVGEAITKFANEDLVIISPDSPLLSLPPNKKKKRPLTSSSDTSISHSIRDDDDRGGSHLDLSSDSEPESNGSGGHIYIHDSPPVEEEEEEQGPPPPVVPYYGYGYNYPQGNGNYGMPYSNTYYMKRSSTPVKTFVYEEPERYGYQNANGFYPDRAYEFSGYPAYPPNAVSGSFFGFSSVMDSPARRQQQPNMAAPPPAPPSPPKVSAWDFLNVFDSGSNNGGGVGGYYPEYSNSRYGYGSTTSSPDSKEVREREGIPDLEDETESEVLRDVFKEKKRMSEEINNKNSGESSSKPVSLQNRNSKEGTFKKSVNLQSVKGKDVKNSSSSSSSIEIKSSSSDIMLTRRSSEEEYAKKKGVSFGVEEVSPTTVDLDSSKLSSSTTLPVHGTRDLQDVVKEIRDEFETASAYGKEVAVLLEVSSLPYQRRSPALKVIFSRILYLIAPSLLSSQYPPNASIRLSSRTIKLAKAYCGEPGKDFNVQSGNLSVTLEKLYAWEKKLYKEVKDEERLRVIYEKKCKKLRILDDRGAESGKIDATQASITKLLTKINICIRGVDAISSRIHKLRDEELRPQLTDLIQGLIRMWSSMLKCHQKQFQAIMESKVRSLKANTGFRRDSGLKATLELEMELLNWCHHFNNWINTQKCYVDSLHEWLLKCLLKEPEETVDGVAPFSPGRMGAPPIFVICEDWYQAMVRISEKGVTNALHDFASSLHQLWESQDEEQQQRIRAEYISKDFDKRLRTLQMERGRIEDDQEAESVRTAASKGHSGSGVSPLDDLKVDLDSMSKRLKEERTRHKEEERTRHKEAIKLVHMAASSSLQGGLIPIFEALGNFTSEVLRAHEQVRFQSARGS</sequence>
<feature type="region of interest" description="Disordered" evidence="1">
    <location>
        <begin position="264"/>
        <end position="383"/>
    </location>
</feature>
<dbReference type="PANTHER" id="PTHR21450:SF2">
    <property type="entry name" value="FAMILY PROTEIN, PUTATIVE (DUF630 AND DUF632)-RELATED"/>
    <property type="match status" value="1"/>
</dbReference>
<accession>A0A1Q3BVU9</accession>
<feature type="compositionally biased region" description="Low complexity" evidence="1">
    <location>
        <begin position="370"/>
        <end position="383"/>
    </location>
</feature>
<dbReference type="InterPro" id="IPR006867">
    <property type="entry name" value="DUF632"/>
</dbReference>
<evidence type="ECO:0000313" key="4">
    <source>
        <dbReference type="EMBL" id="GAV71958.1"/>
    </source>
</evidence>
<dbReference type="AlphaFoldDB" id="A0A1Q3BVU9"/>
<comment type="caution">
    <text evidence="4">The sequence shown here is derived from an EMBL/GenBank/DDBJ whole genome shotgun (WGS) entry which is preliminary data.</text>
</comment>
<dbReference type="InParanoid" id="A0A1Q3BVU9"/>
<dbReference type="Pfam" id="PF04782">
    <property type="entry name" value="DUF632"/>
    <property type="match status" value="1"/>
</dbReference>
<feature type="compositionally biased region" description="Low complexity" evidence="1">
    <location>
        <begin position="82"/>
        <end position="92"/>
    </location>
</feature>
<protein>
    <submittedName>
        <fullName evidence="4">DUF632 domain-containing protein/DUF630 domain-containing protein</fullName>
    </submittedName>
</protein>
<gene>
    <name evidence="4" type="ORF">CFOL_v3_15447</name>
</gene>
<organism evidence="4 5">
    <name type="scientific">Cephalotus follicularis</name>
    <name type="common">Albany pitcher plant</name>
    <dbReference type="NCBI Taxonomy" id="3775"/>
    <lineage>
        <taxon>Eukaryota</taxon>
        <taxon>Viridiplantae</taxon>
        <taxon>Streptophyta</taxon>
        <taxon>Embryophyta</taxon>
        <taxon>Tracheophyta</taxon>
        <taxon>Spermatophyta</taxon>
        <taxon>Magnoliopsida</taxon>
        <taxon>eudicotyledons</taxon>
        <taxon>Gunneridae</taxon>
        <taxon>Pentapetalae</taxon>
        <taxon>rosids</taxon>
        <taxon>fabids</taxon>
        <taxon>Oxalidales</taxon>
        <taxon>Cephalotaceae</taxon>
        <taxon>Cephalotus</taxon>
    </lineage>
</organism>
<feature type="region of interest" description="Disordered" evidence="1">
    <location>
        <begin position="228"/>
        <end position="252"/>
    </location>
</feature>
<keyword evidence="5" id="KW-1185">Reference proteome</keyword>
<reference evidence="5" key="1">
    <citation type="submission" date="2016-04" db="EMBL/GenBank/DDBJ databases">
        <title>Cephalotus genome sequencing.</title>
        <authorList>
            <person name="Fukushima K."/>
            <person name="Hasebe M."/>
            <person name="Fang X."/>
        </authorList>
    </citation>
    <scope>NUCLEOTIDE SEQUENCE [LARGE SCALE GENOMIC DNA]</scope>
    <source>
        <strain evidence="5">cv. St1</strain>
    </source>
</reference>
<evidence type="ECO:0000259" key="3">
    <source>
        <dbReference type="Pfam" id="PF04783"/>
    </source>
</evidence>
<feature type="compositionally biased region" description="Pro residues" evidence="1">
    <location>
        <begin position="239"/>
        <end position="249"/>
    </location>
</feature>
<proteinExistence type="predicted"/>
<dbReference type="Proteomes" id="UP000187406">
    <property type="component" value="Unassembled WGS sequence"/>
</dbReference>
<name>A0A1Q3BVU9_CEPFO</name>
<dbReference type="STRING" id="3775.A0A1Q3BVU9"/>
<feature type="domain" description="DUF630" evidence="3">
    <location>
        <begin position="1"/>
        <end position="59"/>
    </location>
</feature>
<dbReference type="Pfam" id="PF04783">
    <property type="entry name" value="DUF630"/>
    <property type="match status" value="1"/>
</dbReference>
<dbReference type="EMBL" id="BDDD01000953">
    <property type="protein sequence ID" value="GAV71958.1"/>
    <property type="molecule type" value="Genomic_DNA"/>
</dbReference>
<dbReference type="FunCoup" id="A0A1Q3BVU9">
    <property type="interactions" value="1177"/>
</dbReference>
<dbReference type="OrthoDB" id="1925648at2759"/>